<keyword evidence="11" id="KW-0732">Signal</keyword>
<comment type="subcellular location">
    <subcellularLocation>
        <location evidence="1">Endoplasmic reticulum membrane</location>
        <topology evidence="1">Multi-pass membrane protein</topology>
    </subcellularLocation>
</comment>
<keyword evidence="4" id="KW-0808">Transferase</keyword>
<evidence type="ECO:0000256" key="2">
    <source>
        <dbReference type="ARBA" id="ARBA00010794"/>
    </source>
</evidence>
<evidence type="ECO:0000256" key="7">
    <source>
        <dbReference type="ARBA" id="ARBA00022824"/>
    </source>
</evidence>
<name>A0A367J4R8_RHIAZ</name>
<reference evidence="12 13" key="1">
    <citation type="journal article" date="2018" name="G3 (Bethesda)">
        <title>Phylogenetic and Phylogenomic Definition of Rhizopus Species.</title>
        <authorList>
            <person name="Gryganskyi A.P."/>
            <person name="Golan J."/>
            <person name="Dolatabadi S."/>
            <person name="Mondo S."/>
            <person name="Robb S."/>
            <person name="Idnurm A."/>
            <person name="Muszewska A."/>
            <person name="Steczkiewicz K."/>
            <person name="Masonjones S."/>
            <person name="Liao H.L."/>
            <person name="Gajdeczka M.T."/>
            <person name="Anike F."/>
            <person name="Vuek A."/>
            <person name="Anishchenko I.M."/>
            <person name="Voigt K."/>
            <person name="de Hoog G.S."/>
            <person name="Smith M.E."/>
            <person name="Heitman J."/>
            <person name="Vilgalys R."/>
            <person name="Stajich J.E."/>
        </authorList>
    </citation>
    <scope>NUCLEOTIDE SEQUENCE [LARGE SCALE GENOMIC DNA]</scope>
    <source>
        <strain evidence="12 13">CBS 357.93</strain>
    </source>
</reference>
<gene>
    <name evidence="12" type="ORF">CU097_000075</name>
</gene>
<keyword evidence="9 10" id="KW-0472">Membrane</keyword>
<dbReference type="GO" id="GO:0043048">
    <property type="term" value="P:dolichyl monophosphate biosynthetic process"/>
    <property type="evidence" value="ECO:0007669"/>
    <property type="project" value="TreeGrafter"/>
</dbReference>
<evidence type="ECO:0000313" key="12">
    <source>
        <dbReference type="EMBL" id="RCH84954.1"/>
    </source>
</evidence>
<evidence type="ECO:0000256" key="8">
    <source>
        <dbReference type="ARBA" id="ARBA00022989"/>
    </source>
</evidence>
<feature type="transmembrane region" description="Helical" evidence="10">
    <location>
        <begin position="495"/>
        <end position="519"/>
    </location>
</feature>
<comment type="similarity">
    <text evidence="2">Belongs to the polyprenol kinase family.</text>
</comment>
<evidence type="ECO:0000256" key="3">
    <source>
        <dbReference type="ARBA" id="ARBA00012132"/>
    </source>
</evidence>
<evidence type="ECO:0000256" key="6">
    <source>
        <dbReference type="ARBA" id="ARBA00022777"/>
    </source>
</evidence>
<dbReference type="STRING" id="86630.A0A367J4R8"/>
<evidence type="ECO:0000256" key="1">
    <source>
        <dbReference type="ARBA" id="ARBA00004477"/>
    </source>
</evidence>
<evidence type="ECO:0000256" key="4">
    <source>
        <dbReference type="ARBA" id="ARBA00022679"/>
    </source>
</evidence>
<evidence type="ECO:0000256" key="9">
    <source>
        <dbReference type="ARBA" id="ARBA00023136"/>
    </source>
</evidence>
<feature type="transmembrane region" description="Helical" evidence="10">
    <location>
        <begin position="446"/>
        <end position="466"/>
    </location>
</feature>
<keyword evidence="5 10" id="KW-0812">Transmembrane</keyword>
<evidence type="ECO:0000313" key="13">
    <source>
        <dbReference type="Proteomes" id="UP000252139"/>
    </source>
</evidence>
<feature type="transmembrane region" description="Helical" evidence="10">
    <location>
        <begin position="250"/>
        <end position="269"/>
    </location>
</feature>
<dbReference type="PANTHER" id="PTHR13205:SF15">
    <property type="entry name" value="DOLICHOL KINASE"/>
    <property type="match status" value="1"/>
</dbReference>
<keyword evidence="13" id="KW-1185">Reference proteome</keyword>
<feature type="transmembrane region" description="Helical" evidence="10">
    <location>
        <begin position="220"/>
        <end position="238"/>
    </location>
</feature>
<feature type="transmembrane region" description="Helical" evidence="10">
    <location>
        <begin position="275"/>
        <end position="301"/>
    </location>
</feature>
<protein>
    <recommendedName>
        <fullName evidence="3">dolichol kinase</fullName>
        <ecNumber evidence="3">2.7.1.108</ecNumber>
    </recommendedName>
</protein>
<proteinExistence type="inferred from homology"/>
<dbReference type="EC" id="2.7.1.108" evidence="3"/>
<dbReference type="PANTHER" id="PTHR13205">
    <property type="entry name" value="TRANSMEMBRANE PROTEIN 15-RELATED"/>
    <property type="match status" value="1"/>
</dbReference>
<sequence>MVAVCFFFSFSLFLFTKLPGLINIRINKNHSQVKSSQQDADEGFASSSSIEEDQAFEVLRRKRINKKTIDETSLKTSNMDKKSPVSMIAKLEHLLWAVSFVWVFYKLYTCGLNYIEWGIILWMGIYLVNSTKETIHDTSDQSSADEHNDIYDNDKKPIVPTLSRYRIFGASNSSFRDNADDGLVCGILLLPMVAASKLMDLMKKNADQGYIVYVQARLELLLLMSAITLILVFVNEYLHPLKKLIRKRGLFVSSIVVSALFTALVTRILPLTDVLSQLSIMMTVLTVTLFQWFLYICVVTLKKCFTLGEMTIVSQSTAILFYGTLEFIYIAFFPENKPGYLNEDESSTSPISVLIHAVIVGIIIIGVMTYPLLRASRTIAQQPYWRTVDRPLSAFRNKKLMAAIGFYVLTVFIVTFMIAPFCKLIIGENPLIWTLDFLYMSPSRVFLCLYWLLMVITTVTIWAIMLDFTSMLEQQNGYNTEKKVLTSSLNKKRKLFHVLAVLLFVPGVIFEPEFLQLAFG</sequence>
<dbReference type="InterPro" id="IPR032974">
    <property type="entry name" value="Polypren_kinase"/>
</dbReference>
<feature type="transmembrane region" description="Helical" evidence="10">
    <location>
        <begin position="353"/>
        <end position="373"/>
    </location>
</feature>
<dbReference type="OrthoDB" id="377083at2759"/>
<keyword evidence="8 10" id="KW-1133">Transmembrane helix</keyword>
<keyword evidence="7" id="KW-0256">Endoplasmic reticulum</keyword>
<accession>A0A367J4R8</accession>
<dbReference type="GO" id="GO:0004168">
    <property type="term" value="F:dolichol kinase activity"/>
    <property type="evidence" value="ECO:0007669"/>
    <property type="project" value="UniProtKB-EC"/>
</dbReference>
<evidence type="ECO:0000256" key="5">
    <source>
        <dbReference type="ARBA" id="ARBA00022692"/>
    </source>
</evidence>
<feature type="transmembrane region" description="Helical" evidence="10">
    <location>
        <begin position="400"/>
        <end position="426"/>
    </location>
</feature>
<dbReference type="EMBL" id="PJQL01002222">
    <property type="protein sequence ID" value="RCH84954.1"/>
    <property type="molecule type" value="Genomic_DNA"/>
</dbReference>
<organism evidence="12 13">
    <name type="scientific">Rhizopus azygosporus</name>
    <name type="common">Rhizopus microsporus var. azygosporus</name>
    <dbReference type="NCBI Taxonomy" id="86630"/>
    <lineage>
        <taxon>Eukaryota</taxon>
        <taxon>Fungi</taxon>
        <taxon>Fungi incertae sedis</taxon>
        <taxon>Mucoromycota</taxon>
        <taxon>Mucoromycotina</taxon>
        <taxon>Mucoromycetes</taxon>
        <taxon>Mucorales</taxon>
        <taxon>Mucorineae</taxon>
        <taxon>Rhizopodaceae</taxon>
        <taxon>Rhizopus</taxon>
    </lineage>
</organism>
<feature type="transmembrane region" description="Helical" evidence="10">
    <location>
        <begin position="313"/>
        <end position="333"/>
    </location>
</feature>
<feature type="signal peptide" evidence="11">
    <location>
        <begin position="1"/>
        <end position="20"/>
    </location>
</feature>
<feature type="chain" id="PRO_5016703880" description="dolichol kinase" evidence="11">
    <location>
        <begin position="21"/>
        <end position="520"/>
    </location>
</feature>
<feature type="non-terminal residue" evidence="12">
    <location>
        <position position="520"/>
    </location>
</feature>
<dbReference type="AlphaFoldDB" id="A0A367J4R8"/>
<evidence type="ECO:0000256" key="10">
    <source>
        <dbReference type="SAM" id="Phobius"/>
    </source>
</evidence>
<dbReference type="Proteomes" id="UP000252139">
    <property type="component" value="Unassembled WGS sequence"/>
</dbReference>
<dbReference type="GO" id="GO:0005789">
    <property type="term" value="C:endoplasmic reticulum membrane"/>
    <property type="evidence" value="ECO:0007669"/>
    <property type="project" value="UniProtKB-SubCell"/>
</dbReference>
<comment type="caution">
    <text evidence="12">The sequence shown here is derived from an EMBL/GenBank/DDBJ whole genome shotgun (WGS) entry which is preliminary data.</text>
</comment>
<evidence type="ECO:0000256" key="11">
    <source>
        <dbReference type="SAM" id="SignalP"/>
    </source>
</evidence>
<keyword evidence="6" id="KW-0418">Kinase</keyword>